<gene>
    <name evidence="2" type="ORF">PR003_g7573</name>
</gene>
<evidence type="ECO:0000313" key="3">
    <source>
        <dbReference type="Proteomes" id="UP000434957"/>
    </source>
</evidence>
<sequence length="95" mass="10155">MAETYSRFLKTKNAANVVKTLRPLVMGHALFLSAGAALIFVCRSMQLFCLDAATKRVTSCLSRSALQLVSVSHCRYSPHCGGVDQLAGCQGFTGA</sequence>
<proteinExistence type="predicted"/>
<accession>A0A6A4FDL0</accession>
<comment type="caution">
    <text evidence="2">The sequence shown here is derived from an EMBL/GenBank/DDBJ whole genome shotgun (WGS) entry which is preliminary data.</text>
</comment>
<evidence type="ECO:0000256" key="1">
    <source>
        <dbReference type="SAM" id="Phobius"/>
    </source>
</evidence>
<name>A0A6A4FDL0_9STRA</name>
<feature type="transmembrane region" description="Helical" evidence="1">
    <location>
        <begin position="21"/>
        <end position="41"/>
    </location>
</feature>
<dbReference type="Proteomes" id="UP000434957">
    <property type="component" value="Unassembled WGS sequence"/>
</dbReference>
<dbReference type="AlphaFoldDB" id="A0A6A4FDL0"/>
<keyword evidence="1" id="KW-0472">Membrane</keyword>
<keyword evidence="1" id="KW-0812">Transmembrane</keyword>
<dbReference type="EMBL" id="QXFT01000360">
    <property type="protein sequence ID" value="KAE9346163.1"/>
    <property type="molecule type" value="Genomic_DNA"/>
</dbReference>
<organism evidence="2 3">
    <name type="scientific">Phytophthora rubi</name>
    <dbReference type="NCBI Taxonomy" id="129364"/>
    <lineage>
        <taxon>Eukaryota</taxon>
        <taxon>Sar</taxon>
        <taxon>Stramenopiles</taxon>
        <taxon>Oomycota</taxon>
        <taxon>Peronosporomycetes</taxon>
        <taxon>Peronosporales</taxon>
        <taxon>Peronosporaceae</taxon>
        <taxon>Phytophthora</taxon>
    </lineage>
</organism>
<keyword evidence="3" id="KW-1185">Reference proteome</keyword>
<keyword evidence="1" id="KW-1133">Transmembrane helix</keyword>
<protein>
    <submittedName>
        <fullName evidence="2">Uncharacterized protein</fullName>
    </submittedName>
</protein>
<reference evidence="2 3" key="1">
    <citation type="submission" date="2018-08" db="EMBL/GenBank/DDBJ databases">
        <title>Genomic investigation of the strawberry pathogen Phytophthora fragariae indicates pathogenicity is determined by transcriptional variation in three key races.</title>
        <authorList>
            <person name="Adams T.M."/>
            <person name="Armitage A.D."/>
            <person name="Sobczyk M.K."/>
            <person name="Bates H.J."/>
            <person name="Dunwell J.M."/>
            <person name="Nellist C.F."/>
            <person name="Harrison R.J."/>
        </authorList>
    </citation>
    <scope>NUCLEOTIDE SEQUENCE [LARGE SCALE GENOMIC DNA]</scope>
    <source>
        <strain evidence="2 3">SCRP333</strain>
    </source>
</reference>
<evidence type="ECO:0000313" key="2">
    <source>
        <dbReference type="EMBL" id="KAE9346163.1"/>
    </source>
</evidence>